<accession>A0A0F9ENQ2</accession>
<sequence>MRLTIISLIGIALTLSFGYNYPDFANSFLGTLFGILFLSSFGFVIYLELFGGVQKR</sequence>
<evidence type="ECO:0000313" key="2">
    <source>
        <dbReference type="EMBL" id="KKL75738.1"/>
    </source>
</evidence>
<proteinExistence type="predicted"/>
<dbReference type="AlphaFoldDB" id="A0A0F9ENQ2"/>
<feature type="transmembrane region" description="Helical" evidence="1">
    <location>
        <begin position="28"/>
        <end position="50"/>
    </location>
</feature>
<name>A0A0F9ENQ2_9ZZZZ</name>
<dbReference type="EMBL" id="LAZR01024264">
    <property type="protein sequence ID" value="KKL75738.1"/>
    <property type="molecule type" value="Genomic_DNA"/>
</dbReference>
<keyword evidence="1" id="KW-1133">Transmembrane helix</keyword>
<gene>
    <name evidence="2" type="ORF">LCGC14_2051910</name>
</gene>
<organism evidence="2">
    <name type="scientific">marine sediment metagenome</name>
    <dbReference type="NCBI Taxonomy" id="412755"/>
    <lineage>
        <taxon>unclassified sequences</taxon>
        <taxon>metagenomes</taxon>
        <taxon>ecological metagenomes</taxon>
    </lineage>
</organism>
<keyword evidence="1" id="KW-0812">Transmembrane</keyword>
<reference evidence="2" key="1">
    <citation type="journal article" date="2015" name="Nature">
        <title>Complex archaea that bridge the gap between prokaryotes and eukaryotes.</title>
        <authorList>
            <person name="Spang A."/>
            <person name="Saw J.H."/>
            <person name="Jorgensen S.L."/>
            <person name="Zaremba-Niedzwiedzka K."/>
            <person name="Martijn J."/>
            <person name="Lind A.E."/>
            <person name="van Eijk R."/>
            <person name="Schleper C."/>
            <person name="Guy L."/>
            <person name="Ettema T.J."/>
        </authorList>
    </citation>
    <scope>NUCLEOTIDE SEQUENCE</scope>
</reference>
<protein>
    <submittedName>
        <fullName evidence="2">Uncharacterized protein</fullName>
    </submittedName>
</protein>
<comment type="caution">
    <text evidence="2">The sequence shown here is derived from an EMBL/GenBank/DDBJ whole genome shotgun (WGS) entry which is preliminary data.</text>
</comment>
<evidence type="ECO:0000256" key="1">
    <source>
        <dbReference type="SAM" id="Phobius"/>
    </source>
</evidence>
<keyword evidence="1" id="KW-0472">Membrane</keyword>